<dbReference type="EMBL" id="JBHSPP010000017">
    <property type="protein sequence ID" value="MFC5708001.1"/>
    <property type="molecule type" value="Genomic_DNA"/>
</dbReference>
<organism evidence="1 2">
    <name type="scientific">Aeromonas eucrenophila</name>
    <dbReference type="NCBI Taxonomy" id="649"/>
    <lineage>
        <taxon>Bacteria</taxon>
        <taxon>Pseudomonadati</taxon>
        <taxon>Pseudomonadota</taxon>
        <taxon>Gammaproteobacteria</taxon>
        <taxon>Aeromonadales</taxon>
        <taxon>Aeromonadaceae</taxon>
        <taxon>Aeromonas</taxon>
    </lineage>
</organism>
<name>A0ABW0YE41_9GAMM</name>
<keyword evidence="2" id="KW-1185">Reference proteome</keyword>
<evidence type="ECO:0008006" key="3">
    <source>
        <dbReference type="Google" id="ProtNLM"/>
    </source>
</evidence>
<evidence type="ECO:0000313" key="2">
    <source>
        <dbReference type="Proteomes" id="UP001596132"/>
    </source>
</evidence>
<sequence>MPKESFYPDTNEPHIHLHRGGATFTDIGHNHRTLVRGSLVYRGTVQEVIVDLQGRGDNRSIQIAQYIQSNLA</sequence>
<reference evidence="2" key="1">
    <citation type="journal article" date="2019" name="Int. J. Syst. Evol. Microbiol.">
        <title>The Global Catalogue of Microorganisms (GCM) 10K type strain sequencing project: providing services to taxonomists for standard genome sequencing and annotation.</title>
        <authorList>
            <consortium name="The Broad Institute Genomics Platform"/>
            <consortium name="The Broad Institute Genome Sequencing Center for Infectious Disease"/>
            <person name="Wu L."/>
            <person name="Ma J."/>
        </authorList>
    </citation>
    <scope>NUCLEOTIDE SEQUENCE [LARGE SCALE GENOMIC DNA]</scope>
    <source>
        <strain evidence="2">KCTC 15012</strain>
    </source>
</reference>
<gene>
    <name evidence="1" type="ORF">ACFPVW_18480</name>
</gene>
<comment type="caution">
    <text evidence="1">The sequence shown here is derived from an EMBL/GenBank/DDBJ whole genome shotgun (WGS) entry which is preliminary data.</text>
</comment>
<accession>A0ABW0YE41</accession>
<dbReference type="RefSeq" id="WP_033130164.1">
    <property type="nucleotide sequence ID" value="NZ_CDDF01000012.1"/>
</dbReference>
<dbReference type="Proteomes" id="UP001596132">
    <property type="component" value="Unassembled WGS sequence"/>
</dbReference>
<proteinExistence type="predicted"/>
<protein>
    <recommendedName>
        <fullName evidence="3">DUF4160 domain-containing protein</fullName>
    </recommendedName>
</protein>
<evidence type="ECO:0000313" key="1">
    <source>
        <dbReference type="EMBL" id="MFC5708001.1"/>
    </source>
</evidence>